<comment type="caution">
    <text evidence="2">The sequence shown here is derived from an EMBL/GenBank/DDBJ whole genome shotgun (WGS) entry which is preliminary data.</text>
</comment>
<dbReference type="InterPro" id="IPR013216">
    <property type="entry name" value="Methyltransf_11"/>
</dbReference>
<dbReference type="PANTHER" id="PTHR43861">
    <property type="entry name" value="TRANS-ACONITATE 2-METHYLTRANSFERASE-RELATED"/>
    <property type="match status" value="1"/>
</dbReference>
<dbReference type="RefSeq" id="WP_169209948.1">
    <property type="nucleotide sequence ID" value="NZ_JAATNW010000003.1"/>
</dbReference>
<dbReference type="Pfam" id="PF08241">
    <property type="entry name" value="Methyltransf_11"/>
    <property type="match status" value="1"/>
</dbReference>
<evidence type="ECO:0000259" key="1">
    <source>
        <dbReference type="Pfam" id="PF08241"/>
    </source>
</evidence>
<keyword evidence="2" id="KW-0489">Methyltransferase</keyword>
<evidence type="ECO:0000313" key="3">
    <source>
        <dbReference type="Proteomes" id="UP000709336"/>
    </source>
</evidence>
<dbReference type="EMBL" id="JAATNW010000003">
    <property type="protein sequence ID" value="NMH59367.1"/>
    <property type="molecule type" value="Genomic_DNA"/>
</dbReference>
<dbReference type="SUPFAM" id="SSF53335">
    <property type="entry name" value="S-adenosyl-L-methionine-dependent methyltransferases"/>
    <property type="match status" value="1"/>
</dbReference>
<dbReference type="Proteomes" id="UP000709336">
    <property type="component" value="Unassembled WGS sequence"/>
</dbReference>
<keyword evidence="3" id="KW-1185">Reference proteome</keyword>
<reference evidence="2 3" key="1">
    <citation type="submission" date="2020-03" db="EMBL/GenBank/DDBJ databases">
        <title>Alteromonas ponticola sp. nov., isolated from seawater.</title>
        <authorList>
            <person name="Yoon J.-H."/>
            <person name="Kim Y.-O."/>
        </authorList>
    </citation>
    <scope>NUCLEOTIDE SEQUENCE [LARGE SCALE GENOMIC DNA]</scope>
    <source>
        <strain evidence="2 3">MYP5</strain>
    </source>
</reference>
<accession>A0ABX1R1N1</accession>
<dbReference type="Gene3D" id="3.40.50.150">
    <property type="entry name" value="Vaccinia Virus protein VP39"/>
    <property type="match status" value="1"/>
</dbReference>
<dbReference type="CDD" id="cd02440">
    <property type="entry name" value="AdoMet_MTases"/>
    <property type="match status" value="1"/>
</dbReference>
<feature type="domain" description="Methyltransferase type 11" evidence="1">
    <location>
        <begin position="58"/>
        <end position="147"/>
    </location>
</feature>
<keyword evidence="2" id="KW-0808">Transferase</keyword>
<sequence>MMSIMTQPQLTDSAQRKARIANGFSAAAGSYNQYADVQAEIANAALALIEKKRYRHALDIGCGTGRHTDSLAGMSAQVTGIDLAPGMVTLAQQRYPHLTFIEGMAERLPLEADSTDLVFSSMALQWCLNPLQVMQQISQVLMAGGQASLAIMVDGSFAELAQARKLAGQPKAHNPLVTAESWYEAAQAVGFRDVQSQTRKYCVHFDHVLPLLQSIKHVGAGTLIDGASANPFKFTRRDLNRLNLAYQQAATADGTLPLTYRVSHLTLEK</sequence>
<name>A0ABX1R1N1_9ALTE</name>
<dbReference type="PANTHER" id="PTHR43861:SF1">
    <property type="entry name" value="TRANS-ACONITATE 2-METHYLTRANSFERASE"/>
    <property type="match status" value="1"/>
</dbReference>
<dbReference type="GO" id="GO:0008168">
    <property type="term" value="F:methyltransferase activity"/>
    <property type="evidence" value="ECO:0007669"/>
    <property type="project" value="UniProtKB-KW"/>
</dbReference>
<organism evidence="2 3">
    <name type="scientific">Alteromonas ponticola</name>
    <dbReference type="NCBI Taxonomy" id="2720613"/>
    <lineage>
        <taxon>Bacteria</taxon>
        <taxon>Pseudomonadati</taxon>
        <taxon>Pseudomonadota</taxon>
        <taxon>Gammaproteobacteria</taxon>
        <taxon>Alteromonadales</taxon>
        <taxon>Alteromonadaceae</taxon>
        <taxon>Alteromonas/Salinimonas group</taxon>
        <taxon>Alteromonas</taxon>
    </lineage>
</organism>
<dbReference type="GO" id="GO:0032259">
    <property type="term" value="P:methylation"/>
    <property type="evidence" value="ECO:0007669"/>
    <property type="project" value="UniProtKB-KW"/>
</dbReference>
<protein>
    <submittedName>
        <fullName evidence="2">Methyltransferase domain-containing protein</fullName>
    </submittedName>
</protein>
<dbReference type="InterPro" id="IPR029063">
    <property type="entry name" value="SAM-dependent_MTases_sf"/>
</dbReference>
<gene>
    <name evidence="2" type="ORF">HCJ96_04970</name>
</gene>
<proteinExistence type="predicted"/>
<evidence type="ECO:0000313" key="2">
    <source>
        <dbReference type="EMBL" id="NMH59367.1"/>
    </source>
</evidence>